<dbReference type="AlphaFoldDB" id="L1ID08"/>
<dbReference type="GO" id="GO:0006888">
    <property type="term" value="P:endoplasmic reticulum to Golgi vesicle-mediated transport"/>
    <property type="evidence" value="ECO:0007669"/>
    <property type="project" value="TreeGrafter"/>
</dbReference>
<reference evidence="3" key="2">
    <citation type="submission" date="2012-11" db="EMBL/GenBank/DDBJ databases">
        <authorList>
            <person name="Kuo A."/>
            <person name="Curtis B.A."/>
            <person name="Tanifuji G."/>
            <person name="Burki F."/>
            <person name="Gruber A."/>
            <person name="Irimia M."/>
            <person name="Maruyama S."/>
            <person name="Arias M.C."/>
            <person name="Ball S.G."/>
            <person name="Gile G.H."/>
            <person name="Hirakawa Y."/>
            <person name="Hopkins J.F."/>
            <person name="Rensing S.A."/>
            <person name="Schmutz J."/>
            <person name="Symeonidi A."/>
            <person name="Elias M."/>
            <person name="Eveleigh R.J."/>
            <person name="Herman E.K."/>
            <person name="Klute M.J."/>
            <person name="Nakayama T."/>
            <person name="Obornik M."/>
            <person name="Reyes-Prieto A."/>
            <person name="Armbrust E.V."/>
            <person name="Aves S.J."/>
            <person name="Beiko R.G."/>
            <person name="Coutinho P."/>
            <person name="Dacks J.B."/>
            <person name="Durnford D.G."/>
            <person name="Fast N.M."/>
            <person name="Green B.R."/>
            <person name="Grisdale C."/>
            <person name="Hempe F."/>
            <person name="Henrissat B."/>
            <person name="Hoppner M.P."/>
            <person name="Ishida K.-I."/>
            <person name="Kim E."/>
            <person name="Koreny L."/>
            <person name="Kroth P.G."/>
            <person name="Liu Y."/>
            <person name="Malik S.-B."/>
            <person name="Maier U.G."/>
            <person name="McRose D."/>
            <person name="Mock T."/>
            <person name="Neilson J.A."/>
            <person name="Onodera N.T."/>
            <person name="Poole A.M."/>
            <person name="Pritham E.J."/>
            <person name="Richards T.A."/>
            <person name="Rocap G."/>
            <person name="Roy S.W."/>
            <person name="Sarai C."/>
            <person name="Schaack S."/>
            <person name="Shirato S."/>
            <person name="Slamovits C.H."/>
            <person name="Spencer D.F."/>
            <person name="Suzuki S."/>
            <person name="Worden A.Z."/>
            <person name="Zauner S."/>
            <person name="Barry K."/>
            <person name="Bell C."/>
            <person name="Bharti A.K."/>
            <person name="Crow J.A."/>
            <person name="Grimwood J."/>
            <person name="Kramer R."/>
            <person name="Lindquist E."/>
            <person name="Lucas S."/>
            <person name="Salamov A."/>
            <person name="McFadden G.I."/>
            <person name="Lane C.E."/>
            <person name="Keeling P.J."/>
            <person name="Gray M.W."/>
            <person name="Grigoriev I.V."/>
            <person name="Archibald J.M."/>
        </authorList>
    </citation>
    <scope>NUCLEOTIDE SEQUENCE</scope>
    <source>
        <strain evidence="3">CCMP2712</strain>
    </source>
</reference>
<dbReference type="OrthoDB" id="198977at2759"/>
<gene>
    <name evidence="1" type="ORF">GUITHDRAFT_147436</name>
</gene>
<protein>
    <submittedName>
        <fullName evidence="1 2">Uncharacterized protein</fullName>
    </submittedName>
</protein>
<name>L1ID08_GUITC</name>
<dbReference type="InterPro" id="IPR024095">
    <property type="entry name" value="Vesicle_P115"/>
</dbReference>
<dbReference type="PaxDb" id="55529-EKX34128"/>
<dbReference type="eggNOG" id="KOG0946">
    <property type="taxonomic scope" value="Eukaryota"/>
</dbReference>
<dbReference type="EMBL" id="JH993118">
    <property type="protein sequence ID" value="EKX34128.1"/>
    <property type="molecule type" value="Genomic_DNA"/>
</dbReference>
<dbReference type="GO" id="GO:0005783">
    <property type="term" value="C:endoplasmic reticulum"/>
    <property type="evidence" value="ECO:0007669"/>
    <property type="project" value="TreeGrafter"/>
</dbReference>
<dbReference type="PANTHER" id="PTHR10013:SF0">
    <property type="entry name" value="GENERAL VESICULAR TRANSPORT FACTOR P115"/>
    <property type="match status" value="1"/>
</dbReference>
<dbReference type="Proteomes" id="UP000011087">
    <property type="component" value="Unassembled WGS sequence"/>
</dbReference>
<dbReference type="Gene3D" id="1.25.10.10">
    <property type="entry name" value="Leucine-rich Repeat Variant"/>
    <property type="match status" value="1"/>
</dbReference>
<sequence length="481" mass="52113">MLGLLGGEGGTRRTLEKIGNATLQEDRKAALVELKERAEKDPIGVASMSMGLLTSLIPKVRDDVDEVRAILDTMLACLSPEASVHGEEKCKESLSTNSKLYPQDVISQLLELLEERDWNARFSILRILHVLQEVHPAVVQQGTLSSPQGLARLMDVLSDEREIVRNEALLVLVALTEGSQELTKIMAFEGAFDVLFRVVKEEDFGSVIAADSIEIVNNLLHANPSNANFFKEMSCVAEHVVPLLRKGIEFGSTGRTSNTRCLFDQMLDVLGNLLTATSDLQSMQTHLGKSGVLGIVVEGALHPSMGYESRGKALRLTSLLVWKHSPNRLLLSQLLCPGKSGSVLSALLKLCLELHPEEGDKSVHLLNASAVQVFKCYLSGNVDGQQHFAASLMPQPPMDDQEPQEEQQLGRVVMAALLGSSPEGGGGGDVRTTRVWGAAHVLMSVLLGNSVCQEIAAATPLELPMSSAPPDYFLQSLLQES</sequence>
<proteinExistence type="predicted"/>
<keyword evidence="3" id="KW-1185">Reference proteome</keyword>
<dbReference type="PANTHER" id="PTHR10013">
    <property type="entry name" value="GENERAL VESICULAR TRANSPORT FACTOR P115"/>
    <property type="match status" value="1"/>
</dbReference>
<evidence type="ECO:0000313" key="3">
    <source>
        <dbReference type="Proteomes" id="UP000011087"/>
    </source>
</evidence>
<organism evidence="1">
    <name type="scientific">Guillardia theta (strain CCMP2712)</name>
    <name type="common">Cryptophyte</name>
    <dbReference type="NCBI Taxonomy" id="905079"/>
    <lineage>
        <taxon>Eukaryota</taxon>
        <taxon>Cryptophyceae</taxon>
        <taxon>Pyrenomonadales</taxon>
        <taxon>Geminigeraceae</taxon>
        <taxon>Guillardia</taxon>
    </lineage>
</organism>
<dbReference type="InterPro" id="IPR016024">
    <property type="entry name" value="ARM-type_fold"/>
</dbReference>
<reference evidence="1 3" key="1">
    <citation type="journal article" date="2012" name="Nature">
        <title>Algal genomes reveal evolutionary mosaicism and the fate of nucleomorphs.</title>
        <authorList>
            <consortium name="DOE Joint Genome Institute"/>
            <person name="Curtis B.A."/>
            <person name="Tanifuji G."/>
            <person name="Burki F."/>
            <person name="Gruber A."/>
            <person name="Irimia M."/>
            <person name="Maruyama S."/>
            <person name="Arias M.C."/>
            <person name="Ball S.G."/>
            <person name="Gile G.H."/>
            <person name="Hirakawa Y."/>
            <person name="Hopkins J.F."/>
            <person name="Kuo A."/>
            <person name="Rensing S.A."/>
            <person name="Schmutz J."/>
            <person name="Symeonidi A."/>
            <person name="Elias M."/>
            <person name="Eveleigh R.J."/>
            <person name="Herman E.K."/>
            <person name="Klute M.J."/>
            <person name="Nakayama T."/>
            <person name="Obornik M."/>
            <person name="Reyes-Prieto A."/>
            <person name="Armbrust E.V."/>
            <person name="Aves S.J."/>
            <person name="Beiko R.G."/>
            <person name="Coutinho P."/>
            <person name="Dacks J.B."/>
            <person name="Durnford D.G."/>
            <person name="Fast N.M."/>
            <person name="Green B.R."/>
            <person name="Grisdale C.J."/>
            <person name="Hempel F."/>
            <person name="Henrissat B."/>
            <person name="Hoppner M.P."/>
            <person name="Ishida K."/>
            <person name="Kim E."/>
            <person name="Koreny L."/>
            <person name="Kroth P.G."/>
            <person name="Liu Y."/>
            <person name="Malik S.B."/>
            <person name="Maier U.G."/>
            <person name="McRose D."/>
            <person name="Mock T."/>
            <person name="Neilson J.A."/>
            <person name="Onodera N.T."/>
            <person name="Poole A.M."/>
            <person name="Pritham E.J."/>
            <person name="Richards T.A."/>
            <person name="Rocap G."/>
            <person name="Roy S.W."/>
            <person name="Sarai C."/>
            <person name="Schaack S."/>
            <person name="Shirato S."/>
            <person name="Slamovits C.H."/>
            <person name="Spencer D.F."/>
            <person name="Suzuki S."/>
            <person name="Worden A.Z."/>
            <person name="Zauner S."/>
            <person name="Barry K."/>
            <person name="Bell C."/>
            <person name="Bharti A.K."/>
            <person name="Crow J.A."/>
            <person name="Grimwood J."/>
            <person name="Kramer R."/>
            <person name="Lindquist E."/>
            <person name="Lucas S."/>
            <person name="Salamov A."/>
            <person name="McFadden G.I."/>
            <person name="Lane C.E."/>
            <person name="Keeling P.J."/>
            <person name="Gray M.W."/>
            <person name="Grigoriev I.V."/>
            <person name="Archibald J.M."/>
        </authorList>
    </citation>
    <scope>NUCLEOTIDE SEQUENCE</scope>
    <source>
        <strain evidence="1 3">CCMP2712</strain>
    </source>
</reference>
<reference evidence="2" key="3">
    <citation type="submission" date="2016-03" db="UniProtKB">
        <authorList>
            <consortium name="EnsemblProtists"/>
        </authorList>
    </citation>
    <scope>IDENTIFICATION</scope>
</reference>
<dbReference type="GO" id="GO:0061025">
    <property type="term" value="P:membrane fusion"/>
    <property type="evidence" value="ECO:0007669"/>
    <property type="project" value="TreeGrafter"/>
</dbReference>
<dbReference type="OMA" id="ICKPENE"/>
<dbReference type="GO" id="GO:0005795">
    <property type="term" value="C:Golgi stack"/>
    <property type="evidence" value="ECO:0007669"/>
    <property type="project" value="TreeGrafter"/>
</dbReference>
<accession>L1ID08</accession>
<dbReference type="GeneID" id="17290874"/>
<evidence type="ECO:0000313" key="2">
    <source>
        <dbReference type="EnsemblProtists" id="EKX34128"/>
    </source>
</evidence>
<dbReference type="SUPFAM" id="SSF48371">
    <property type="entry name" value="ARM repeat"/>
    <property type="match status" value="1"/>
</dbReference>
<dbReference type="KEGG" id="gtt:GUITHDRAFT_147436"/>
<dbReference type="HOGENOM" id="CLU_567976_0_0_1"/>
<dbReference type="GO" id="GO:0006886">
    <property type="term" value="P:intracellular protein transport"/>
    <property type="evidence" value="ECO:0007669"/>
    <property type="project" value="TreeGrafter"/>
</dbReference>
<evidence type="ECO:0000313" key="1">
    <source>
        <dbReference type="EMBL" id="EKX34128.1"/>
    </source>
</evidence>
<dbReference type="EnsemblProtists" id="EKX34128">
    <property type="protein sequence ID" value="EKX34128"/>
    <property type="gene ID" value="GUITHDRAFT_147436"/>
</dbReference>
<dbReference type="GO" id="GO:0048211">
    <property type="term" value="P:Golgi vesicle docking"/>
    <property type="evidence" value="ECO:0007669"/>
    <property type="project" value="TreeGrafter"/>
</dbReference>
<dbReference type="GO" id="GO:0012507">
    <property type="term" value="C:ER to Golgi transport vesicle membrane"/>
    <property type="evidence" value="ECO:0007669"/>
    <property type="project" value="TreeGrafter"/>
</dbReference>
<dbReference type="InterPro" id="IPR011989">
    <property type="entry name" value="ARM-like"/>
</dbReference>
<dbReference type="STRING" id="905079.L1ID08"/>
<dbReference type="RefSeq" id="XP_005821108.1">
    <property type="nucleotide sequence ID" value="XM_005821051.1"/>
</dbReference>